<dbReference type="NCBIfam" id="TIGR04364">
    <property type="entry name" value="methyltran_FxLD"/>
    <property type="match status" value="1"/>
</dbReference>
<dbReference type="InterPro" id="IPR029063">
    <property type="entry name" value="SAM-dependent_MTases_sf"/>
</dbReference>
<dbReference type="CDD" id="cd02440">
    <property type="entry name" value="AdoMet_MTases"/>
    <property type="match status" value="1"/>
</dbReference>
<evidence type="ECO:0000313" key="13">
    <source>
        <dbReference type="Proteomes" id="UP001165405"/>
    </source>
</evidence>
<accession>A0AA41QJ10</accession>
<evidence type="ECO:0000256" key="8">
    <source>
        <dbReference type="ARBA" id="ARBA00022691"/>
    </source>
</evidence>
<evidence type="ECO:0000256" key="6">
    <source>
        <dbReference type="ARBA" id="ARBA00022603"/>
    </source>
</evidence>
<evidence type="ECO:0000313" key="12">
    <source>
        <dbReference type="EMBL" id="MCF4123009.1"/>
    </source>
</evidence>
<organism evidence="12 13">
    <name type="scientific">Antribacter soli</name>
    <dbReference type="NCBI Taxonomy" id="2910976"/>
    <lineage>
        <taxon>Bacteria</taxon>
        <taxon>Bacillati</taxon>
        <taxon>Actinomycetota</taxon>
        <taxon>Actinomycetes</taxon>
        <taxon>Micrococcales</taxon>
        <taxon>Promicromonosporaceae</taxon>
        <taxon>Antribacter</taxon>
    </lineage>
</organism>
<dbReference type="Proteomes" id="UP001165405">
    <property type="component" value="Unassembled WGS sequence"/>
</dbReference>
<protein>
    <recommendedName>
        <fullName evidence="4">Protein-L-isoaspartate O-methyltransferase</fullName>
        <ecNumber evidence="3">2.1.1.77</ecNumber>
    </recommendedName>
    <alternativeName>
        <fullName evidence="11">L-isoaspartyl protein carboxyl methyltransferase</fullName>
    </alternativeName>
    <alternativeName>
        <fullName evidence="9">Protein L-isoaspartyl methyltransferase</fullName>
    </alternativeName>
    <alternativeName>
        <fullName evidence="10">Protein-beta-aspartate methyltransferase</fullName>
    </alternativeName>
</protein>
<evidence type="ECO:0000256" key="3">
    <source>
        <dbReference type="ARBA" id="ARBA00011890"/>
    </source>
</evidence>
<dbReference type="RefSeq" id="WP_236090814.1">
    <property type="nucleotide sequence ID" value="NZ_JAKGSG010000053.1"/>
</dbReference>
<evidence type="ECO:0000256" key="5">
    <source>
        <dbReference type="ARBA" id="ARBA00022490"/>
    </source>
</evidence>
<comment type="caution">
    <text evidence="12">The sequence shown here is derived from an EMBL/GenBank/DDBJ whole genome shotgun (WGS) entry which is preliminary data.</text>
</comment>
<keyword evidence="8" id="KW-0949">S-adenosyl-L-methionine</keyword>
<evidence type="ECO:0000256" key="11">
    <source>
        <dbReference type="ARBA" id="ARBA00031350"/>
    </source>
</evidence>
<keyword evidence="6 12" id="KW-0489">Methyltransferase</keyword>
<evidence type="ECO:0000256" key="1">
    <source>
        <dbReference type="ARBA" id="ARBA00004496"/>
    </source>
</evidence>
<sequence length="407" mass="43238">MTDTTPVTAESLRERMVAELLHDGAITDPVVEAAFRAVPREVFCPPGTPLEQPYLIHDKVRTRFGADGKTLSSLTAPLLHARNLAQAQVEAGMRVLEIGSGGPLAALLAHIVSSGGEVVTVDIDEGVTTRTRTGLEHLGLTGRVKVITADAGLPLDRGVFDRIIVTVAARTVPEVWLDQLADDGILVVPFQLAPNSQRVLGFHRRSDRLVAESVVIGGFVPMQGIDHYDEPAVTLTSPSGSPVTFRFDDTFPPDLAVSDDVLATSPVEAWSGVTYADGEEWSDLLTWVLVQPGGCQVQAADRTDLGHAKAFFPGLADGASFTVLTTRPAADGELSEIGAVAKGPEADRLAGRLAAAVRAYDAEHRGSEPLYQWWPSGAGLPRTPPSVALLPRPHGTLTISWPQAGRA</sequence>
<dbReference type="EC" id="2.1.1.77" evidence="3"/>
<dbReference type="SUPFAM" id="SSF53335">
    <property type="entry name" value="S-adenosyl-L-methionine-dependent methyltransferases"/>
    <property type="match status" value="1"/>
</dbReference>
<dbReference type="Pfam" id="PF01135">
    <property type="entry name" value="PCMT"/>
    <property type="match status" value="1"/>
</dbReference>
<dbReference type="Gene3D" id="3.40.50.150">
    <property type="entry name" value="Vaccinia Virus protein VP39"/>
    <property type="match status" value="1"/>
</dbReference>
<evidence type="ECO:0000256" key="7">
    <source>
        <dbReference type="ARBA" id="ARBA00022679"/>
    </source>
</evidence>
<reference evidence="12" key="1">
    <citation type="submission" date="2022-01" db="EMBL/GenBank/DDBJ databases">
        <title>Antribacter sp. nov., isolated from Guizhou of China.</title>
        <authorList>
            <person name="Chengliang C."/>
            <person name="Ya Z."/>
        </authorList>
    </citation>
    <scope>NUCLEOTIDE SEQUENCE</scope>
    <source>
        <strain evidence="12">KLBMP 9083</strain>
    </source>
</reference>
<dbReference type="GO" id="GO:0004719">
    <property type="term" value="F:protein-L-isoaspartate (D-aspartate) O-methyltransferase activity"/>
    <property type="evidence" value="ECO:0007669"/>
    <property type="project" value="UniProtKB-EC"/>
</dbReference>
<keyword evidence="5" id="KW-0963">Cytoplasm</keyword>
<keyword evidence="7" id="KW-0808">Transferase</keyword>
<proteinExistence type="inferred from homology"/>
<evidence type="ECO:0000256" key="4">
    <source>
        <dbReference type="ARBA" id="ARBA00013346"/>
    </source>
</evidence>
<dbReference type="InterPro" id="IPR027573">
    <property type="entry name" value="Methyltran_FxLD"/>
</dbReference>
<gene>
    <name evidence="12" type="primary">fxlM</name>
    <name evidence="12" type="ORF">L1785_18700</name>
</gene>
<comment type="subcellular location">
    <subcellularLocation>
        <location evidence="1">Cytoplasm</location>
    </subcellularLocation>
</comment>
<keyword evidence="13" id="KW-1185">Reference proteome</keyword>
<dbReference type="AlphaFoldDB" id="A0AA41QJ10"/>
<dbReference type="PANTHER" id="PTHR11579:SF0">
    <property type="entry name" value="PROTEIN-L-ISOASPARTATE(D-ASPARTATE) O-METHYLTRANSFERASE"/>
    <property type="match status" value="1"/>
</dbReference>
<evidence type="ECO:0000256" key="2">
    <source>
        <dbReference type="ARBA" id="ARBA00005369"/>
    </source>
</evidence>
<evidence type="ECO:0000256" key="10">
    <source>
        <dbReference type="ARBA" id="ARBA00031323"/>
    </source>
</evidence>
<evidence type="ECO:0000256" key="9">
    <source>
        <dbReference type="ARBA" id="ARBA00030757"/>
    </source>
</evidence>
<dbReference type="InterPro" id="IPR000682">
    <property type="entry name" value="PCMT"/>
</dbReference>
<dbReference type="PANTHER" id="PTHR11579">
    <property type="entry name" value="PROTEIN-L-ISOASPARTATE O-METHYLTRANSFERASE"/>
    <property type="match status" value="1"/>
</dbReference>
<dbReference type="GO" id="GO:0032259">
    <property type="term" value="P:methylation"/>
    <property type="evidence" value="ECO:0007669"/>
    <property type="project" value="UniProtKB-KW"/>
</dbReference>
<name>A0AA41QJ10_9MICO</name>
<dbReference type="GO" id="GO:0005737">
    <property type="term" value="C:cytoplasm"/>
    <property type="evidence" value="ECO:0007669"/>
    <property type="project" value="UniProtKB-SubCell"/>
</dbReference>
<comment type="similarity">
    <text evidence="2">Belongs to the methyltransferase superfamily. L-isoaspartyl/D-aspartyl protein methyltransferase family.</text>
</comment>
<dbReference type="EMBL" id="JAKGSG010000053">
    <property type="protein sequence ID" value="MCF4123009.1"/>
    <property type="molecule type" value="Genomic_DNA"/>
</dbReference>